<dbReference type="PANTHER" id="PTHR33933">
    <property type="entry name" value="NUCLEOTIDYLTRANSFERASE"/>
    <property type="match status" value="1"/>
</dbReference>
<dbReference type="InterPro" id="IPR052548">
    <property type="entry name" value="Type_VII_TA_antitoxin"/>
</dbReference>
<reference evidence="3" key="1">
    <citation type="journal article" date="2020" name="mSystems">
        <title>Genome- and Community-Level Interaction Insights into Carbon Utilization and Element Cycling Functions of Hydrothermarchaeota in Hydrothermal Sediment.</title>
        <authorList>
            <person name="Zhou Z."/>
            <person name="Liu Y."/>
            <person name="Xu W."/>
            <person name="Pan J."/>
            <person name="Luo Z.H."/>
            <person name="Li M."/>
        </authorList>
    </citation>
    <scope>NUCLEOTIDE SEQUENCE [LARGE SCALE GENOMIC DNA]</scope>
    <source>
        <strain evidence="2">SpSt-629</strain>
        <strain evidence="3">SpSt-688</strain>
    </source>
</reference>
<dbReference type="Pfam" id="PF18765">
    <property type="entry name" value="Polbeta"/>
    <property type="match status" value="1"/>
</dbReference>
<gene>
    <name evidence="2" type="ORF">ENT99_01035</name>
    <name evidence="3" type="ORF">ENU64_01215</name>
</gene>
<accession>A0A7J3MWY7</accession>
<organism evidence="3">
    <name type="scientific">Ignisphaera aggregans</name>
    <dbReference type="NCBI Taxonomy" id="334771"/>
    <lineage>
        <taxon>Archaea</taxon>
        <taxon>Thermoproteota</taxon>
        <taxon>Thermoprotei</taxon>
        <taxon>Desulfurococcales</taxon>
        <taxon>Desulfurococcaceae</taxon>
        <taxon>Ignisphaera</taxon>
    </lineage>
</organism>
<evidence type="ECO:0000259" key="1">
    <source>
        <dbReference type="Pfam" id="PF18765"/>
    </source>
</evidence>
<proteinExistence type="predicted"/>
<dbReference type="EMBL" id="DTDH01000033">
    <property type="protein sequence ID" value="HGT98035.1"/>
    <property type="molecule type" value="Genomic_DNA"/>
</dbReference>
<dbReference type="EMBL" id="DTAU01000026">
    <property type="protein sequence ID" value="HFQ78273.1"/>
    <property type="molecule type" value="Genomic_DNA"/>
</dbReference>
<dbReference type="AlphaFoldDB" id="A0A7J3MWY7"/>
<protein>
    <recommendedName>
        <fullName evidence="1">Polymerase beta nucleotidyltransferase domain-containing protein</fullName>
    </recommendedName>
</protein>
<dbReference type="PANTHER" id="PTHR33933:SF1">
    <property type="entry name" value="PROTEIN ADENYLYLTRANSFERASE MNTA-RELATED"/>
    <property type="match status" value="1"/>
</dbReference>
<comment type="caution">
    <text evidence="3">The sequence shown here is derived from an EMBL/GenBank/DDBJ whole genome shotgun (WGS) entry which is preliminary data.</text>
</comment>
<feature type="domain" description="Polymerase beta nucleotidyltransferase" evidence="1">
    <location>
        <begin position="10"/>
        <end position="102"/>
    </location>
</feature>
<evidence type="ECO:0000313" key="3">
    <source>
        <dbReference type="EMBL" id="HGT98035.1"/>
    </source>
</evidence>
<dbReference type="CDD" id="cd05403">
    <property type="entry name" value="NT_KNTase_like"/>
    <property type="match status" value="1"/>
</dbReference>
<dbReference type="Gene3D" id="3.30.460.10">
    <property type="entry name" value="Beta Polymerase, domain 2"/>
    <property type="match status" value="1"/>
</dbReference>
<dbReference type="InterPro" id="IPR041633">
    <property type="entry name" value="Polbeta"/>
</dbReference>
<name>A0A7J3MWY7_9CREN</name>
<sequence>MLNDLNTLLEKYRKKLALRLVILFGSRARGDYTDRSDIDILVVADDLPKDPRESFALLRDTSFVNVNPIGFNTESFLKKLKDGSVFVIEVIEDGKILYIDNEFLDKVMKIYRDVRKRYARQGKTWYLISSKQ</sequence>
<evidence type="ECO:0000313" key="2">
    <source>
        <dbReference type="EMBL" id="HFQ78273.1"/>
    </source>
</evidence>
<dbReference type="SUPFAM" id="SSF81301">
    <property type="entry name" value="Nucleotidyltransferase"/>
    <property type="match status" value="1"/>
</dbReference>
<dbReference type="InterPro" id="IPR043519">
    <property type="entry name" value="NT_sf"/>
</dbReference>